<feature type="region of interest" description="Disordered" evidence="1">
    <location>
        <begin position="1"/>
        <end position="41"/>
    </location>
</feature>
<evidence type="ECO:0000313" key="3">
    <source>
        <dbReference type="Proteomes" id="UP001276659"/>
    </source>
</evidence>
<organism evidence="2 3">
    <name type="scientific">Lepraria neglecta</name>
    <dbReference type="NCBI Taxonomy" id="209136"/>
    <lineage>
        <taxon>Eukaryota</taxon>
        <taxon>Fungi</taxon>
        <taxon>Dikarya</taxon>
        <taxon>Ascomycota</taxon>
        <taxon>Pezizomycotina</taxon>
        <taxon>Lecanoromycetes</taxon>
        <taxon>OSLEUM clade</taxon>
        <taxon>Lecanoromycetidae</taxon>
        <taxon>Lecanorales</taxon>
        <taxon>Lecanorineae</taxon>
        <taxon>Stereocaulaceae</taxon>
        <taxon>Lepraria</taxon>
    </lineage>
</organism>
<gene>
    <name evidence="2" type="ORF">OEA41_008890</name>
</gene>
<reference evidence="2" key="1">
    <citation type="submission" date="2022-11" db="EMBL/GenBank/DDBJ databases">
        <title>Chromosomal genome sequence assembly and mating type (MAT) locus characterization of the leprose asexual lichenized fungus Lepraria neglecta (Nyl.) Erichsen.</title>
        <authorList>
            <person name="Allen J.L."/>
            <person name="Pfeffer B."/>
        </authorList>
    </citation>
    <scope>NUCLEOTIDE SEQUENCE</scope>
    <source>
        <strain evidence="2">Allen 5258</strain>
    </source>
</reference>
<dbReference type="InterPro" id="IPR027417">
    <property type="entry name" value="P-loop_NTPase"/>
</dbReference>
<dbReference type="EMBL" id="JASNWA010000009">
    <property type="protein sequence ID" value="KAK3169506.1"/>
    <property type="molecule type" value="Genomic_DNA"/>
</dbReference>
<dbReference type="Proteomes" id="UP001276659">
    <property type="component" value="Unassembled WGS sequence"/>
</dbReference>
<keyword evidence="3" id="KW-1185">Reference proteome</keyword>
<dbReference type="SUPFAM" id="SSF52540">
    <property type="entry name" value="P-loop containing nucleoside triphosphate hydrolases"/>
    <property type="match status" value="1"/>
</dbReference>
<sequence length="258" mass="28293">MTIKTGRPYDQEDVLTAPPRYSEDVAAEECNSYESEKQDEPKEDLPINVLVVGETQNGKSTMIRQMGVYAGVPDINVKIRFGNVSCTRNVGQYDISTALRRYYLTDLNGKGIKKKDYSDLVDLMNDDAKVVAATPEDGGKVVKLTFFDTPGLDDSDGNDMEIMANIVGKTDGTSPESKIVKPEIRNATIPYGPVSGTATSLPAPGQAQRQDATAQVEEPEWEIIEILDKKETVSGTAYKRLIMTITNCTLIVQPLTHP</sequence>
<comment type="caution">
    <text evidence="2">The sequence shown here is derived from an EMBL/GenBank/DDBJ whole genome shotgun (WGS) entry which is preliminary data.</text>
</comment>
<feature type="region of interest" description="Disordered" evidence="1">
    <location>
        <begin position="193"/>
        <end position="216"/>
    </location>
</feature>
<accession>A0AAD9Z293</accession>
<proteinExistence type="predicted"/>
<dbReference type="AlphaFoldDB" id="A0AAD9Z293"/>
<name>A0AAD9Z293_9LECA</name>
<protein>
    <recommendedName>
        <fullName evidence="4">G domain-containing protein</fullName>
    </recommendedName>
</protein>
<evidence type="ECO:0000256" key="1">
    <source>
        <dbReference type="SAM" id="MobiDB-lite"/>
    </source>
</evidence>
<dbReference type="Gene3D" id="3.40.50.300">
    <property type="entry name" value="P-loop containing nucleotide triphosphate hydrolases"/>
    <property type="match status" value="1"/>
</dbReference>
<evidence type="ECO:0000313" key="2">
    <source>
        <dbReference type="EMBL" id="KAK3169506.1"/>
    </source>
</evidence>
<evidence type="ECO:0008006" key="4">
    <source>
        <dbReference type="Google" id="ProtNLM"/>
    </source>
</evidence>